<evidence type="ECO:0000256" key="5">
    <source>
        <dbReference type="ARBA" id="ARBA00022519"/>
    </source>
</evidence>
<dbReference type="GeneID" id="69974810"/>
<dbReference type="GO" id="GO:0005524">
    <property type="term" value="F:ATP binding"/>
    <property type="evidence" value="ECO:0007669"/>
    <property type="project" value="UniProtKB-KW"/>
</dbReference>
<dbReference type="InterPro" id="IPR036890">
    <property type="entry name" value="HATPase_C_sf"/>
</dbReference>
<keyword evidence="6" id="KW-0597">Phosphoprotein</keyword>
<evidence type="ECO:0000256" key="7">
    <source>
        <dbReference type="ARBA" id="ARBA00022679"/>
    </source>
</evidence>
<dbReference type="EC" id="2.7.13.3" evidence="3"/>
<dbReference type="SUPFAM" id="SSF55874">
    <property type="entry name" value="ATPase domain of HSP90 chaperone/DNA topoisomerase II/histidine kinase"/>
    <property type="match status" value="1"/>
</dbReference>
<dbReference type="Proteomes" id="UP000019146">
    <property type="component" value="Plasmid unnamed"/>
</dbReference>
<evidence type="ECO:0000256" key="9">
    <source>
        <dbReference type="ARBA" id="ARBA00022741"/>
    </source>
</evidence>
<evidence type="ECO:0000256" key="1">
    <source>
        <dbReference type="ARBA" id="ARBA00000085"/>
    </source>
</evidence>
<dbReference type="GO" id="GO:0005886">
    <property type="term" value="C:plasma membrane"/>
    <property type="evidence" value="ECO:0007669"/>
    <property type="project" value="UniProtKB-SubCell"/>
</dbReference>
<feature type="domain" description="Histidine kinase" evidence="19">
    <location>
        <begin position="414"/>
        <end position="633"/>
    </location>
</feature>
<dbReference type="PROSITE" id="PS50109">
    <property type="entry name" value="HIS_KIN"/>
    <property type="match status" value="1"/>
</dbReference>
<evidence type="ECO:0000256" key="14">
    <source>
        <dbReference type="ARBA" id="ARBA00023136"/>
    </source>
</evidence>
<evidence type="ECO:0000256" key="6">
    <source>
        <dbReference type="ARBA" id="ARBA00022553"/>
    </source>
</evidence>
<keyword evidence="14" id="KW-0472">Membrane</keyword>
<dbReference type="PIRSF" id="PIRSF036431">
    <property type="entry name" value="STHK_DctB"/>
    <property type="match status" value="1"/>
</dbReference>
<accession>A0A0P0RQW3</accession>
<dbReference type="SMART" id="SM00387">
    <property type="entry name" value="HATPase_c"/>
    <property type="match status" value="1"/>
</dbReference>
<evidence type="ECO:0000256" key="13">
    <source>
        <dbReference type="ARBA" id="ARBA00023012"/>
    </source>
</evidence>
<dbReference type="KEGG" id="bcai:K788_0001758"/>
<dbReference type="Gene3D" id="3.30.450.20">
    <property type="entry name" value="PAS domain"/>
    <property type="match status" value="2"/>
</dbReference>
<evidence type="ECO:0000256" key="15">
    <source>
        <dbReference type="ARBA" id="ARBA00073143"/>
    </source>
</evidence>
<gene>
    <name evidence="20" type="ORF">K788_0001758</name>
</gene>
<name>A0A0P0RQW3_9BURK</name>
<dbReference type="RefSeq" id="WP_035992271.1">
    <property type="nucleotide sequence ID" value="NZ_CP012748.1"/>
</dbReference>
<dbReference type="Gene3D" id="3.30.565.10">
    <property type="entry name" value="Histidine kinase-like ATPase, C-terminal domain"/>
    <property type="match status" value="1"/>
</dbReference>
<dbReference type="AlphaFoldDB" id="A0A0P0RQW3"/>
<protein>
    <recommendedName>
        <fullName evidence="15">C4-dicarboxylate transport sensor protein DctB</fullName>
        <ecNumber evidence="3">2.7.13.3</ecNumber>
    </recommendedName>
</protein>
<dbReference type="SMART" id="SM00388">
    <property type="entry name" value="HisKA"/>
    <property type="match status" value="1"/>
</dbReference>
<evidence type="ECO:0000256" key="17">
    <source>
        <dbReference type="SAM" id="MobiDB-lite"/>
    </source>
</evidence>
<dbReference type="PANTHER" id="PTHR43065:SF46">
    <property type="entry name" value="C4-DICARBOXYLATE TRANSPORT SENSOR PROTEIN DCTB"/>
    <property type="match status" value="1"/>
</dbReference>
<dbReference type="InterPro" id="IPR029151">
    <property type="entry name" value="Sensor-like_sf"/>
</dbReference>
<dbReference type="InterPro" id="IPR017055">
    <property type="entry name" value="Sig_transdc_His_kinase_DctB"/>
</dbReference>
<keyword evidence="4" id="KW-1003">Cell membrane</keyword>
<dbReference type="PANTHER" id="PTHR43065">
    <property type="entry name" value="SENSOR HISTIDINE KINASE"/>
    <property type="match status" value="1"/>
</dbReference>
<dbReference type="SUPFAM" id="SSF47384">
    <property type="entry name" value="Homodimeric domain of signal transducing histidine kinase"/>
    <property type="match status" value="1"/>
</dbReference>
<organism evidence="20 21">
    <name type="scientific">Paraburkholderia caribensis MBA4</name>
    <dbReference type="NCBI Taxonomy" id="1323664"/>
    <lineage>
        <taxon>Bacteria</taxon>
        <taxon>Pseudomonadati</taxon>
        <taxon>Pseudomonadota</taxon>
        <taxon>Betaproteobacteria</taxon>
        <taxon>Burkholderiales</taxon>
        <taxon>Burkholderiaceae</taxon>
        <taxon>Paraburkholderia</taxon>
    </lineage>
</organism>
<dbReference type="PRINTS" id="PR00344">
    <property type="entry name" value="BCTRLSENSOR"/>
</dbReference>
<feature type="coiled-coil region" evidence="16">
    <location>
        <begin position="335"/>
        <end position="395"/>
    </location>
</feature>
<evidence type="ECO:0000256" key="11">
    <source>
        <dbReference type="ARBA" id="ARBA00022840"/>
    </source>
</evidence>
<dbReference type="InterPro" id="IPR036097">
    <property type="entry name" value="HisK_dim/P_sf"/>
</dbReference>
<proteinExistence type="predicted"/>
<dbReference type="InterPro" id="IPR003661">
    <property type="entry name" value="HisK_dim/P_dom"/>
</dbReference>
<dbReference type="InterPro" id="IPR003594">
    <property type="entry name" value="HATPase_dom"/>
</dbReference>
<dbReference type="SUPFAM" id="SSF103190">
    <property type="entry name" value="Sensory domain-like"/>
    <property type="match status" value="1"/>
</dbReference>
<comment type="subcellular location">
    <subcellularLocation>
        <location evidence="2">Cell inner membrane</location>
        <topology evidence="2">Multi-pass membrane protein</topology>
    </subcellularLocation>
</comment>
<evidence type="ECO:0000256" key="18">
    <source>
        <dbReference type="SAM" id="SignalP"/>
    </source>
</evidence>
<evidence type="ECO:0000256" key="2">
    <source>
        <dbReference type="ARBA" id="ARBA00004429"/>
    </source>
</evidence>
<sequence>MRTHRVRRIRHAATAVAVLACCIAAAALAYVAALHYYARAHADEVAQRASLYGLTLESQLARYESLPRVAALDPVLARLLAKPGDPALQRAANAYLKAVQTNADLSAAYVMDMSGKTLAASNWDEEGSFVGFDYAFRPYFIDAMKRGTGRFYGVGNTTKKAGYFLAVPVSAGSGAARRVVGVVAIKASLDDYESALAKSGDIVLFVDRDNVAFLSSVPAWRYRALAPLSDATRRALQQTQQYGDAALAALSTRPATAGRADAAPSRSEQPPGPDKLFVAPPGQGSKWFHVHYRPVGPLGWKVAILTDDADDERSAMFAAISAGAATALVFALMWAARLRNSRNEERQRARAALQQAQRDLEQRIAERTAELTRANTALEEKVDALDDARRILRDTRDTAIQAGKLAALGQMAAGITHELNQPLAAVMTLASNAIRMTELDRPEDLKKNLTLINELAARMGKIVSHVKAFARNDATSREPVAIAESLQQALALIDSHRKAAGVSVRVASVPGDVVVLASPIRIEQVFVNLLTNAIDASAAAAAKREVLVTTEVVDTRVRISIADSGPGIAPHTMSRLFEPFYTTKPSGKGLGLGLVISQAIVDDFGGRLEAKNSRDTDSGSSGAVFVVELQRVTEKVTTRL</sequence>
<dbReference type="CDD" id="cd00082">
    <property type="entry name" value="HisKA"/>
    <property type="match status" value="1"/>
</dbReference>
<feature type="region of interest" description="Disordered" evidence="17">
    <location>
        <begin position="257"/>
        <end position="280"/>
    </location>
</feature>
<dbReference type="EMBL" id="CP012748">
    <property type="protein sequence ID" value="ALL71449.1"/>
    <property type="molecule type" value="Genomic_DNA"/>
</dbReference>
<keyword evidence="20" id="KW-0614">Plasmid</keyword>
<dbReference type="InterPro" id="IPR004358">
    <property type="entry name" value="Sig_transdc_His_kin-like_C"/>
</dbReference>
<keyword evidence="12" id="KW-1133">Transmembrane helix</keyword>
<evidence type="ECO:0000256" key="12">
    <source>
        <dbReference type="ARBA" id="ARBA00022989"/>
    </source>
</evidence>
<evidence type="ECO:0000256" key="10">
    <source>
        <dbReference type="ARBA" id="ARBA00022777"/>
    </source>
</evidence>
<keyword evidence="5" id="KW-0997">Cell inner membrane</keyword>
<dbReference type="PROSITE" id="PS51257">
    <property type="entry name" value="PROKAR_LIPOPROTEIN"/>
    <property type="match status" value="1"/>
</dbReference>
<feature type="signal peptide" evidence="18">
    <location>
        <begin position="1"/>
        <end position="29"/>
    </location>
</feature>
<keyword evidence="16" id="KW-0175">Coiled coil</keyword>
<geneLocation type="plasmid" evidence="21"/>
<evidence type="ECO:0000256" key="3">
    <source>
        <dbReference type="ARBA" id="ARBA00012438"/>
    </source>
</evidence>
<dbReference type="InterPro" id="IPR005467">
    <property type="entry name" value="His_kinase_dom"/>
</dbReference>
<dbReference type="Gene3D" id="1.10.287.130">
    <property type="match status" value="1"/>
</dbReference>
<dbReference type="FunFam" id="1.10.287.130:FF:000049">
    <property type="entry name" value="C4-dicarboxylate transport sensor protein DctB"/>
    <property type="match status" value="1"/>
</dbReference>
<keyword evidence="9" id="KW-0547">Nucleotide-binding</keyword>
<dbReference type="Pfam" id="PF02518">
    <property type="entry name" value="HATPase_c"/>
    <property type="match status" value="1"/>
</dbReference>
<evidence type="ECO:0000256" key="4">
    <source>
        <dbReference type="ARBA" id="ARBA00022475"/>
    </source>
</evidence>
<evidence type="ECO:0000256" key="16">
    <source>
        <dbReference type="SAM" id="Coils"/>
    </source>
</evidence>
<evidence type="ECO:0000313" key="20">
    <source>
        <dbReference type="EMBL" id="ALL71449.1"/>
    </source>
</evidence>
<evidence type="ECO:0000259" key="19">
    <source>
        <dbReference type="PROSITE" id="PS50109"/>
    </source>
</evidence>
<keyword evidence="8" id="KW-0812">Transmembrane</keyword>
<comment type="catalytic activity">
    <reaction evidence="1">
        <text>ATP + protein L-histidine = ADP + protein N-phospho-L-histidine.</text>
        <dbReference type="EC" id="2.7.13.3"/>
    </reaction>
</comment>
<keyword evidence="13" id="KW-0902">Two-component regulatory system</keyword>
<dbReference type="GO" id="GO:0000155">
    <property type="term" value="F:phosphorelay sensor kinase activity"/>
    <property type="evidence" value="ECO:0007669"/>
    <property type="project" value="InterPro"/>
</dbReference>
<evidence type="ECO:0000256" key="8">
    <source>
        <dbReference type="ARBA" id="ARBA00022692"/>
    </source>
</evidence>
<keyword evidence="18" id="KW-0732">Signal</keyword>
<reference evidence="20 21" key="1">
    <citation type="journal article" date="2014" name="Genome Announc.">
        <title>Draft Genome Sequence of the Haloacid-Degrading Burkholderia caribensis Strain MBA4.</title>
        <authorList>
            <person name="Pan Y."/>
            <person name="Kong K.F."/>
            <person name="Tsang J.S."/>
        </authorList>
    </citation>
    <scope>NUCLEOTIDE SEQUENCE [LARGE SCALE GENOMIC DNA]</scope>
    <source>
        <strain evidence="20 21">MBA4</strain>
        <plasmid evidence="21">Plasmid</plasmid>
    </source>
</reference>
<evidence type="ECO:0000313" key="21">
    <source>
        <dbReference type="Proteomes" id="UP000019146"/>
    </source>
</evidence>
<dbReference type="Pfam" id="PF00512">
    <property type="entry name" value="HisKA"/>
    <property type="match status" value="1"/>
</dbReference>
<keyword evidence="11" id="KW-0067">ATP-binding</keyword>
<keyword evidence="10" id="KW-0418">Kinase</keyword>
<feature type="chain" id="PRO_5006054583" description="C4-dicarboxylate transport sensor protein DctB" evidence="18">
    <location>
        <begin position="30"/>
        <end position="640"/>
    </location>
</feature>
<keyword evidence="7 20" id="KW-0808">Transferase</keyword>